<proteinExistence type="predicted"/>
<dbReference type="AlphaFoldDB" id="A0AAV0PBY1"/>
<feature type="region of interest" description="Disordered" evidence="2">
    <location>
        <begin position="345"/>
        <end position="420"/>
    </location>
</feature>
<evidence type="ECO:0000313" key="4">
    <source>
        <dbReference type="EMBL" id="CAI0468549.1"/>
    </source>
</evidence>
<feature type="compositionally biased region" description="Polar residues" evidence="2">
    <location>
        <begin position="1"/>
        <end position="13"/>
    </location>
</feature>
<dbReference type="PANTHER" id="PTHR31286">
    <property type="entry name" value="GLYCINE-RICH CELL WALL STRUCTURAL PROTEIN 1.8-LIKE"/>
    <property type="match status" value="1"/>
</dbReference>
<gene>
    <name evidence="4" type="ORF">LITE_LOCUS37847</name>
</gene>
<dbReference type="PROSITE" id="PS50158">
    <property type="entry name" value="ZF_CCHC"/>
    <property type="match status" value="1"/>
</dbReference>
<dbReference type="PANTHER" id="PTHR31286:SF99">
    <property type="entry name" value="DUF4283 DOMAIN-CONTAINING PROTEIN"/>
    <property type="match status" value="1"/>
</dbReference>
<feature type="compositionally biased region" description="Polar residues" evidence="2">
    <location>
        <begin position="346"/>
        <end position="359"/>
    </location>
</feature>
<evidence type="ECO:0000259" key="3">
    <source>
        <dbReference type="PROSITE" id="PS50158"/>
    </source>
</evidence>
<sequence length="438" mass="48687">MLSTGTGETNVPTPSLVLVPPDRPPESTRASGDPLPCTQQTMVALGTSAADMILDVIADPKQQSTQISTENGEQIVTDMEKTMDLAKAGKPQQPFSYASAVTGWKQPTSSPSPANNWSPVGEHDLIPGERNGEPALRVSTDFKNRLCAPWQRTLVVRLLGTRIGFSTICARLKGMWKPVGTMEVMDLDHDCFLVKLSDDQDYFRALTDGPWVIFDHYLVVHQWTPKFKVSDPLPKTMIVWVQLPALKVHFYHKEVLTTLGNLIGRTVKLDFHTLNRQRAKFARIAVEVDLSKHLIPRIWLDDEWQKVEYENLPAVCFECGKIGHSSETCPTVSLASPPPALLLTGGENTTAQPTTSSEPNAGFGPWMMVTRKSRRNPRDFQKKGKPESDLGNPSGTVIRKWLTGGTREKRQGKGKERRVLRKRLAAKESWGKDLGVMS</sequence>
<feature type="compositionally biased region" description="Basic and acidic residues" evidence="2">
    <location>
        <begin position="376"/>
        <end position="388"/>
    </location>
</feature>
<dbReference type="InterPro" id="IPR040256">
    <property type="entry name" value="At4g02000-like"/>
</dbReference>
<keyword evidence="5" id="KW-1185">Reference proteome</keyword>
<evidence type="ECO:0000313" key="5">
    <source>
        <dbReference type="Proteomes" id="UP001154282"/>
    </source>
</evidence>
<protein>
    <recommendedName>
        <fullName evidence="3">CCHC-type domain-containing protein</fullName>
    </recommendedName>
</protein>
<evidence type="ECO:0000256" key="1">
    <source>
        <dbReference type="PROSITE-ProRule" id="PRU00047"/>
    </source>
</evidence>
<dbReference type="Proteomes" id="UP001154282">
    <property type="component" value="Unassembled WGS sequence"/>
</dbReference>
<dbReference type="GO" id="GO:0003676">
    <property type="term" value="F:nucleic acid binding"/>
    <property type="evidence" value="ECO:0007669"/>
    <property type="project" value="InterPro"/>
</dbReference>
<dbReference type="InterPro" id="IPR001878">
    <property type="entry name" value="Znf_CCHC"/>
</dbReference>
<feature type="domain" description="CCHC-type" evidence="3">
    <location>
        <begin position="316"/>
        <end position="330"/>
    </location>
</feature>
<organism evidence="4 5">
    <name type="scientific">Linum tenue</name>
    <dbReference type="NCBI Taxonomy" id="586396"/>
    <lineage>
        <taxon>Eukaryota</taxon>
        <taxon>Viridiplantae</taxon>
        <taxon>Streptophyta</taxon>
        <taxon>Embryophyta</taxon>
        <taxon>Tracheophyta</taxon>
        <taxon>Spermatophyta</taxon>
        <taxon>Magnoliopsida</taxon>
        <taxon>eudicotyledons</taxon>
        <taxon>Gunneridae</taxon>
        <taxon>Pentapetalae</taxon>
        <taxon>rosids</taxon>
        <taxon>fabids</taxon>
        <taxon>Malpighiales</taxon>
        <taxon>Linaceae</taxon>
        <taxon>Linum</taxon>
    </lineage>
</organism>
<dbReference type="Pfam" id="PF14111">
    <property type="entry name" value="DUF4283"/>
    <property type="match status" value="1"/>
</dbReference>
<keyword evidence="1" id="KW-0862">Zinc</keyword>
<name>A0AAV0PBY1_9ROSI</name>
<comment type="caution">
    <text evidence="4">The sequence shown here is derived from an EMBL/GenBank/DDBJ whole genome shotgun (WGS) entry which is preliminary data.</text>
</comment>
<dbReference type="InterPro" id="IPR025558">
    <property type="entry name" value="DUF4283"/>
</dbReference>
<keyword evidence="1" id="KW-0863">Zinc-finger</keyword>
<feature type="region of interest" description="Disordered" evidence="2">
    <location>
        <begin position="1"/>
        <end position="37"/>
    </location>
</feature>
<accession>A0AAV0PBY1</accession>
<dbReference type="GO" id="GO:0008270">
    <property type="term" value="F:zinc ion binding"/>
    <property type="evidence" value="ECO:0007669"/>
    <property type="project" value="UniProtKB-KW"/>
</dbReference>
<evidence type="ECO:0000256" key="2">
    <source>
        <dbReference type="SAM" id="MobiDB-lite"/>
    </source>
</evidence>
<reference evidence="4" key="1">
    <citation type="submission" date="2022-08" db="EMBL/GenBank/DDBJ databases">
        <authorList>
            <person name="Gutierrez-Valencia J."/>
        </authorList>
    </citation>
    <scope>NUCLEOTIDE SEQUENCE</scope>
</reference>
<dbReference type="EMBL" id="CAMGYJ010000008">
    <property type="protein sequence ID" value="CAI0468549.1"/>
    <property type="molecule type" value="Genomic_DNA"/>
</dbReference>
<keyword evidence="1" id="KW-0479">Metal-binding</keyword>